<dbReference type="EMBL" id="CP089280">
    <property type="protein sequence ID" value="USP81929.1"/>
    <property type="molecule type" value="Genomic_DNA"/>
</dbReference>
<gene>
    <name evidence="1" type="ORF">yc1106_09203</name>
</gene>
<dbReference type="InterPro" id="IPR036770">
    <property type="entry name" value="Ankyrin_rpt-contain_sf"/>
</dbReference>
<dbReference type="OrthoDB" id="426293at2759"/>
<keyword evidence="2" id="KW-1185">Reference proteome</keyword>
<reference evidence="1" key="1">
    <citation type="submission" date="2021-12" db="EMBL/GenBank/DDBJ databases">
        <title>Curvularia clavata genome.</title>
        <authorList>
            <person name="Cao Y."/>
        </authorList>
    </citation>
    <scope>NUCLEOTIDE SEQUENCE</scope>
    <source>
        <strain evidence="1">Yc1106</strain>
    </source>
</reference>
<dbReference type="Gene3D" id="1.25.40.20">
    <property type="entry name" value="Ankyrin repeat-containing domain"/>
    <property type="match status" value="1"/>
</dbReference>
<evidence type="ECO:0000313" key="2">
    <source>
        <dbReference type="Proteomes" id="UP001056012"/>
    </source>
</evidence>
<organism evidence="1 2">
    <name type="scientific">Curvularia clavata</name>
    <dbReference type="NCBI Taxonomy" id="95742"/>
    <lineage>
        <taxon>Eukaryota</taxon>
        <taxon>Fungi</taxon>
        <taxon>Dikarya</taxon>
        <taxon>Ascomycota</taxon>
        <taxon>Pezizomycotina</taxon>
        <taxon>Dothideomycetes</taxon>
        <taxon>Pleosporomycetidae</taxon>
        <taxon>Pleosporales</taxon>
        <taxon>Pleosporineae</taxon>
        <taxon>Pleosporaceae</taxon>
        <taxon>Curvularia</taxon>
    </lineage>
</organism>
<dbReference type="AlphaFoldDB" id="A0A9Q8ZFY1"/>
<dbReference type="VEuPathDB" id="FungiDB:yc1106_09203"/>
<protein>
    <submittedName>
        <fullName evidence="1">Uncharacterized protein</fullName>
    </submittedName>
</protein>
<accession>A0A9Q8ZFY1</accession>
<proteinExistence type="predicted"/>
<dbReference type="SUPFAM" id="SSF48403">
    <property type="entry name" value="Ankyrin repeat"/>
    <property type="match status" value="1"/>
</dbReference>
<name>A0A9Q8ZFY1_CURCL</name>
<sequence length="299" mass="33646">MPARRFLGSWDSQDWALARRACRFNDTTILNEAISMCPARDLQDFYNMVRSHAIKNNATAILYNLIERGISIIPRFPGEAVGATKETLELLLAHGWDINARADTSREAEPFMWFVADNEDMIKWCLEHGASVHPRGQEPLSDDVITLSQQMCEQILEKVAMRGTVATFELLHSKGAPLGWRPLHLAVKTATHSPPDQDGNNARMDMVLHLLDVVGIDVNAPDQPPGSKTLPSRLGTPICYMPCSRVETVDTKTLTWLLLDRGADPTPAFEWAERYHPEFMEDVKAWKKRQGSSSYCCLQ</sequence>
<evidence type="ECO:0000313" key="1">
    <source>
        <dbReference type="EMBL" id="USP81929.1"/>
    </source>
</evidence>
<dbReference type="Proteomes" id="UP001056012">
    <property type="component" value="Chromosome 7"/>
</dbReference>